<dbReference type="Pfam" id="PF17137">
    <property type="entry name" value="DUF5110"/>
    <property type="match status" value="1"/>
</dbReference>
<dbReference type="InterPro" id="IPR051816">
    <property type="entry name" value="Glycosyl_Hydrolase_31"/>
</dbReference>
<evidence type="ECO:0000313" key="7">
    <source>
        <dbReference type="EMBL" id="MCW3807929.1"/>
    </source>
</evidence>
<dbReference type="SUPFAM" id="SSF51445">
    <property type="entry name" value="(Trans)glycosidases"/>
    <property type="match status" value="1"/>
</dbReference>
<keyword evidence="8" id="KW-1185">Reference proteome</keyword>
<dbReference type="InterPro" id="IPR048395">
    <property type="entry name" value="Glyco_hydro_31_C"/>
</dbReference>
<dbReference type="InterPro" id="IPR025887">
    <property type="entry name" value="Glyco_hydro_31_N_dom"/>
</dbReference>
<reference evidence="7" key="1">
    <citation type="submission" date="2022-10" db="EMBL/GenBank/DDBJ databases">
        <authorList>
            <person name="Yu W.X."/>
        </authorList>
    </citation>
    <scope>NUCLEOTIDE SEQUENCE</scope>
    <source>
        <strain evidence="7">D04</strain>
    </source>
</reference>
<dbReference type="Gene3D" id="3.20.20.80">
    <property type="entry name" value="Glycosidases"/>
    <property type="match status" value="1"/>
</dbReference>
<evidence type="ECO:0000256" key="1">
    <source>
        <dbReference type="ARBA" id="ARBA00007806"/>
    </source>
</evidence>
<organism evidence="7 8">
    <name type="scientific">Plebeiibacterium marinum</name>
    <dbReference type="NCBI Taxonomy" id="2992111"/>
    <lineage>
        <taxon>Bacteria</taxon>
        <taxon>Pseudomonadati</taxon>
        <taxon>Bacteroidota</taxon>
        <taxon>Bacteroidia</taxon>
        <taxon>Marinilabiliales</taxon>
        <taxon>Marinilabiliaceae</taxon>
        <taxon>Plebeiibacterium</taxon>
    </lineage>
</organism>
<protein>
    <submittedName>
        <fullName evidence="7">DUF5110 domain-containing protein</fullName>
    </submittedName>
</protein>
<dbReference type="AlphaFoldDB" id="A0AAE3MI36"/>
<keyword evidence="2" id="KW-0326">Glycosidase</keyword>
<keyword evidence="2" id="KW-0378">Hydrolase</keyword>
<evidence type="ECO:0000259" key="3">
    <source>
        <dbReference type="Pfam" id="PF01055"/>
    </source>
</evidence>
<dbReference type="Pfam" id="PF13802">
    <property type="entry name" value="Gal_mutarotas_2"/>
    <property type="match status" value="1"/>
</dbReference>
<proteinExistence type="inferred from homology"/>
<dbReference type="PROSITE" id="PS51257">
    <property type="entry name" value="PROKAR_LIPOPROTEIN"/>
    <property type="match status" value="1"/>
</dbReference>
<evidence type="ECO:0000313" key="8">
    <source>
        <dbReference type="Proteomes" id="UP001207408"/>
    </source>
</evidence>
<sequence>MRRTFITLSVLILSIAASCKSDRFKETGTGITAVVQSKQVTIEFLTPSIVRVNKHLIEAQPEKESLSVVKSPDKNTKVNINEEGDDVILSTKKLTVKMDLATGKISFFKQDGSILSQEKLNGSTFKSFDDAGKDSYMVKQGFVLAKDEVIYGLGQVQNSSLQQRNRTIELKNSNHDITIPYICSLKGYSIFWDNYASTSYSDNESETSFESIGDCIDYYFMYGGSGEGTIRQMRELSGQAPMFPLWTLGYWQSKERYKTQFEVVDVLKKYRELQVPIDGMIQDWRYWGEDSVWNAMKWDSKRYPDPKQFAKEIHDLDAHLMVVAWPGFGPLTDQYGEFESKNMLINFDTWPPNSGTKPYDVYNPKARDIYWDYLNRGVFSEGVDAWWLDSTEPDHINVKPEDFIQPTHLGSYQSVSNAFSLMHTTGIYEHQRQTTSEKRVFILTRSSFAGQQRNAATSWSGDVVSDWNVLHDQIPAALNLSVCGIPYWNSDIGGFFVWNFPGGKDNLAYRELYVRWLQFGTFCPMMRSHGTDTPREIWQFGEKGDWSYDAIKKFIHLRYRLLPYLYSTSWQVTSEGKTFMKPLAFDFEEDKKVFDLEHEYLFGESFLVCPVTESMYTNYEKKDKKYVNACENFNGVKNSTVYLPNGCSWYDFWTGEKINGGQLIEKNTPIDVMPLYVKAGSIVPWGPDVQFAEEKGWDNLEIRIYPGANGKFTLYEDEFDNYNYEKGKYSTIEFVYDDQKREVIIKKRNGTYNGMLKERVFNIMVVSDSNAQGIENGQNSIAVKYTGNEKVVKL</sequence>
<dbReference type="CDD" id="cd06591">
    <property type="entry name" value="GH31_xylosidase_XylS"/>
    <property type="match status" value="1"/>
</dbReference>
<dbReference type="EMBL" id="JAPDPI010000070">
    <property type="protein sequence ID" value="MCW3807929.1"/>
    <property type="molecule type" value="Genomic_DNA"/>
</dbReference>
<dbReference type="Gene3D" id="2.60.40.1180">
    <property type="entry name" value="Golgi alpha-mannosidase II"/>
    <property type="match status" value="2"/>
</dbReference>
<dbReference type="Pfam" id="PF21365">
    <property type="entry name" value="Glyco_hydro_31_3rd"/>
    <property type="match status" value="1"/>
</dbReference>
<evidence type="ECO:0000259" key="4">
    <source>
        <dbReference type="Pfam" id="PF13802"/>
    </source>
</evidence>
<name>A0AAE3MI36_9BACT</name>
<dbReference type="PANTHER" id="PTHR43863">
    <property type="entry name" value="HYDROLASE, PUTATIVE (AFU_ORTHOLOGUE AFUA_1G03140)-RELATED"/>
    <property type="match status" value="1"/>
</dbReference>
<feature type="domain" description="Glycosyl hydrolase family 31 C-terminal" evidence="6">
    <location>
        <begin position="576"/>
        <end position="683"/>
    </location>
</feature>
<evidence type="ECO:0000259" key="5">
    <source>
        <dbReference type="Pfam" id="PF17137"/>
    </source>
</evidence>
<feature type="domain" description="Glycoside hydrolase family 31 N-terminal" evidence="4">
    <location>
        <begin position="40"/>
        <end position="199"/>
    </location>
</feature>
<dbReference type="SUPFAM" id="SSF51011">
    <property type="entry name" value="Glycosyl hydrolase domain"/>
    <property type="match status" value="1"/>
</dbReference>
<dbReference type="RefSeq" id="WP_301202429.1">
    <property type="nucleotide sequence ID" value="NZ_JAPDPI010000070.1"/>
</dbReference>
<comment type="caution">
    <text evidence="7">The sequence shown here is derived from an EMBL/GenBank/DDBJ whole genome shotgun (WGS) entry which is preliminary data.</text>
</comment>
<dbReference type="InterPro" id="IPR000322">
    <property type="entry name" value="Glyco_hydro_31_TIM"/>
</dbReference>
<feature type="domain" description="DUF5110" evidence="5">
    <location>
        <begin position="699"/>
        <end position="766"/>
    </location>
</feature>
<gene>
    <name evidence="7" type="ORF">OM074_20060</name>
</gene>
<dbReference type="GO" id="GO:0004553">
    <property type="term" value="F:hydrolase activity, hydrolyzing O-glycosyl compounds"/>
    <property type="evidence" value="ECO:0007669"/>
    <property type="project" value="InterPro"/>
</dbReference>
<evidence type="ECO:0000256" key="2">
    <source>
        <dbReference type="RuleBase" id="RU361185"/>
    </source>
</evidence>
<dbReference type="Gene3D" id="2.60.40.1760">
    <property type="entry name" value="glycosyl hydrolase (family 31)"/>
    <property type="match status" value="1"/>
</dbReference>
<comment type="similarity">
    <text evidence="1 2">Belongs to the glycosyl hydrolase 31 family.</text>
</comment>
<dbReference type="InterPro" id="IPR017853">
    <property type="entry name" value="GH"/>
</dbReference>
<dbReference type="InterPro" id="IPR011013">
    <property type="entry name" value="Gal_mutarotase_sf_dom"/>
</dbReference>
<feature type="domain" description="Glycoside hydrolase family 31 TIM barrel" evidence="3">
    <location>
        <begin position="241"/>
        <end position="567"/>
    </location>
</feature>
<dbReference type="GO" id="GO:0030246">
    <property type="term" value="F:carbohydrate binding"/>
    <property type="evidence" value="ECO:0007669"/>
    <property type="project" value="InterPro"/>
</dbReference>
<dbReference type="Pfam" id="PF01055">
    <property type="entry name" value="Glyco_hydro_31_2nd"/>
    <property type="match status" value="1"/>
</dbReference>
<dbReference type="GO" id="GO:0005975">
    <property type="term" value="P:carbohydrate metabolic process"/>
    <property type="evidence" value="ECO:0007669"/>
    <property type="project" value="InterPro"/>
</dbReference>
<dbReference type="InterPro" id="IPR033403">
    <property type="entry name" value="DUF5110"/>
</dbReference>
<dbReference type="Proteomes" id="UP001207408">
    <property type="component" value="Unassembled WGS sequence"/>
</dbReference>
<dbReference type="PANTHER" id="PTHR43863:SF2">
    <property type="entry name" value="MALTASE-GLUCOAMYLASE"/>
    <property type="match status" value="1"/>
</dbReference>
<accession>A0AAE3MI36</accession>
<evidence type="ECO:0000259" key="6">
    <source>
        <dbReference type="Pfam" id="PF21365"/>
    </source>
</evidence>
<dbReference type="InterPro" id="IPR013780">
    <property type="entry name" value="Glyco_hydro_b"/>
</dbReference>
<dbReference type="SUPFAM" id="SSF74650">
    <property type="entry name" value="Galactose mutarotase-like"/>
    <property type="match status" value="1"/>
</dbReference>
<dbReference type="CDD" id="cd14752">
    <property type="entry name" value="GH31_N"/>
    <property type="match status" value="1"/>
</dbReference>